<keyword evidence="2" id="KW-1185">Reference proteome</keyword>
<gene>
    <name evidence="1" type="ORF">ABIC98_002870</name>
</gene>
<organism evidence="1 2">
    <name type="scientific">Arthrobacter nitrophenolicus</name>
    <dbReference type="NCBI Taxonomy" id="683150"/>
    <lineage>
        <taxon>Bacteria</taxon>
        <taxon>Bacillati</taxon>
        <taxon>Actinomycetota</taxon>
        <taxon>Actinomycetes</taxon>
        <taxon>Micrococcales</taxon>
        <taxon>Micrococcaceae</taxon>
        <taxon>Arthrobacter</taxon>
    </lineage>
</organism>
<protein>
    <submittedName>
        <fullName evidence="1">Uncharacterized protein</fullName>
    </submittedName>
</protein>
<reference evidence="1" key="1">
    <citation type="submission" date="2024-06" db="EMBL/GenBank/DDBJ databases">
        <title>Genomic Encyclopedia of Type Strains, Phase IV (KMG-IV): sequencing the most valuable type-strain genomes for metagenomic binning, comparative biology and taxonomic classification.</title>
        <authorList>
            <person name="Goeker M."/>
        </authorList>
    </citation>
    <scope>NUCLEOTIDE SEQUENCE</scope>
    <source>
        <strain evidence="1">SJCon</strain>
    </source>
</reference>
<dbReference type="Proteomes" id="UP001549207">
    <property type="component" value="Unassembled WGS sequence"/>
</dbReference>
<comment type="caution">
    <text evidence="1">The sequence shown here is derived from an EMBL/GenBank/DDBJ whole genome shotgun (WGS) entry which is preliminary data.</text>
</comment>
<dbReference type="EMBL" id="JBEPNJ010000012">
    <property type="protein sequence ID" value="MET3773210.1"/>
    <property type="molecule type" value="Genomic_DNA"/>
</dbReference>
<accession>A0ACC6TI48</accession>
<evidence type="ECO:0000313" key="2">
    <source>
        <dbReference type="Proteomes" id="UP001549207"/>
    </source>
</evidence>
<evidence type="ECO:0000313" key="1">
    <source>
        <dbReference type="EMBL" id="MET3773210.1"/>
    </source>
</evidence>
<sequence>MFDERIKSLESCLSKLEAGSPPLDSLHDLYATTVVVPTQGEIDAALVLLREAFETETRPARTTSADSFLYDDVHLVAWLGDRVSPRGVHPSVLNMKFEIQVKTGLQFAWWRATHDQIYKSPNSASHQWAVQRASGQAKAALELLDAVLSDLPRAGALQRPAPFPDEYRNDPEYWLALWRPADRPIDVHRFCVTTMKWVDACALMPTDVLEELEKDAYRELISDRSVTPSQVILVCLHSLLGNALADRLQSAGIKVLVTPELLRRFPDLEMLPRNL</sequence>
<name>A0ACC6TI48_9MICC</name>
<proteinExistence type="predicted"/>